<dbReference type="AlphaFoldDB" id="A0A8J2IYI9"/>
<feature type="signal peptide" evidence="1">
    <location>
        <begin position="1"/>
        <end position="19"/>
    </location>
</feature>
<feature type="chain" id="PRO_5035208422" description="Apple domain-containing protein" evidence="1">
    <location>
        <begin position="20"/>
        <end position="382"/>
    </location>
</feature>
<evidence type="ECO:0008006" key="4">
    <source>
        <dbReference type="Google" id="ProtNLM"/>
    </source>
</evidence>
<keyword evidence="1" id="KW-0732">Signal</keyword>
<proteinExistence type="predicted"/>
<evidence type="ECO:0000313" key="2">
    <source>
        <dbReference type="EMBL" id="CAG7558253.1"/>
    </source>
</evidence>
<dbReference type="EMBL" id="CAJSTJ010000123">
    <property type="protein sequence ID" value="CAG7558253.1"/>
    <property type="molecule type" value="Genomic_DNA"/>
</dbReference>
<protein>
    <recommendedName>
        <fullName evidence="4">Apple domain-containing protein</fullName>
    </recommendedName>
</protein>
<gene>
    <name evidence="2" type="ORF">FEQUK3_LOCUS3974</name>
</gene>
<organism evidence="2 3">
    <name type="scientific">Fusarium equiseti</name>
    <name type="common">Fusarium scirpi</name>
    <dbReference type="NCBI Taxonomy" id="61235"/>
    <lineage>
        <taxon>Eukaryota</taxon>
        <taxon>Fungi</taxon>
        <taxon>Dikarya</taxon>
        <taxon>Ascomycota</taxon>
        <taxon>Pezizomycotina</taxon>
        <taxon>Sordariomycetes</taxon>
        <taxon>Hypocreomycetidae</taxon>
        <taxon>Hypocreales</taxon>
        <taxon>Nectriaceae</taxon>
        <taxon>Fusarium</taxon>
        <taxon>Fusarium incarnatum-equiseti species complex</taxon>
    </lineage>
</organism>
<sequence length="382" mass="41071">MVTFKSLLVLLALGTEAFAAAVNPSVVCLTDLGTKTVKNVPTSTSTTIKKVTIVKKIIKKVNIFVIPVAKTTTIRTTSSVISTVTAVQNTNKATSIITCNTRTATTSTTTTSFTTTTRLITSTVARNPGFTAILNDPLYEAKKRDVKRAAKLQMLAAKSKSSPLYPQRVRCGKEVPSYSTKVVTTIVNGKRVTLKAATRTKMSTITTTILTTEFPEDASTTVFETTRPVVTSFTDTTSTTTHTQTVTVESQVPQAIVYNACSSDNILLTANRGGRVVAWMDVNSESIPTIMGNNFSPAQCCNECASRPNCRISLLGRLAGFSQSTTTTCSIFLTQDTDKCANFQQPTFARYVTSNFAPAEPQFICSNGPCGQLRNGGDLQNL</sequence>
<evidence type="ECO:0000256" key="1">
    <source>
        <dbReference type="SAM" id="SignalP"/>
    </source>
</evidence>
<name>A0A8J2IYI9_FUSEQ</name>
<dbReference type="Proteomes" id="UP000693738">
    <property type="component" value="Unassembled WGS sequence"/>
</dbReference>
<evidence type="ECO:0000313" key="3">
    <source>
        <dbReference type="Proteomes" id="UP000693738"/>
    </source>
</evidence>
<accession>A0A8J2IYI9</accession>
<comment type="caution">
    <text evidence="2">The sequence shown here is derived from an EMBL/GenBank/DDBJ whole genome shotgun (WGS) entry which is preliminary data.</text>
</comment>
<reference evidence="2" key="1">
    <citation type="submission" date="2021-05" db="EMBL/GenBank/DDBJ databases">
        <authorList>
            <person name="Khan N."/>
        </authorList>
    </citation>
    <scope>NUCLEOTIDE SEQUENCE</scope>
</reference>